<evidence type="ECO:0000313" key="2">
    <source>
        <dbReference type="Proteomes" id="UP000298805"/>
    </source>
</evidence>
<organism evidence="1 2">
    <name type="scientific">Caminibacter pacificus</name>
    <dbReference type="NCBI Taxonomy" id="1424653"/>
    <lineage>
        <taxon>Bacteria</taxon>
        <taxon>Pseudomonadati</taxon>
        <taxon>Campylobacterota</taxon>
        <taxon>Epsilonproteobacteria</taxon>
        <taxon>Nautiliales</taxon>
        <taxon>Nautiliaceae</taxon>
        <taxon>Caminibacter</taxon>
    </lineage>
</organism>
<gene>
    <name evidence="1" type="ORF">C6V80_10140</name>
</gene>
<sequence>MFDFFLKKNNYNHNEILSDFANLKKDRQIKQESEMFYLTEFYQKYRKDKNILLTALYALGDKFEKIANQIKENLQEKNNFNAPSL</sequence>
<dbReference type="Proteomes" id="UP000298805">
    <property type="component" value="Plasmid unnamed1"/>
</dbReference>
<protein>
    <submittedName>
        <fullName evidence="1">Uncharacterized protein</fullName>
    </submittedName>
</protein>
<proteinExistence type="predicted"/>
<evidence type="ECO:0000313" key="1">
    <source>
        <dbReference type="EMBL" id="QDD68205.1"/>
    </source>
</evidence>
<dbReference type="RefSeq" id="WP_139932285.1">
    <property type="nucleotide sequence ID" value="NZ_CP040940.1"/>
</dbReference>
<geneLocation type="plasmid" evidence="1 2">
    <name>unnamed1</name>
</geneLocation>
<keyword evidence="1" id="KW-0614">Plasmid</keyword>
<keyword evidence="2" id="KW-1185">Reference proteome</keyword>
<reference evidence="1" key="1">
    <citation type="submission" date="2019-06" db="EMBL/GenBank/DDBJ databases">
        <title>A comparative analysis of the Nautiliaceae.</title>
        <authorList>
            <person name="Grosche A."/>
            <person name="Smedile F."/>
            <person name="Vetriani C."/>
        </authorList>
    </citation>
    <scope>NUCLEOTIDE SEQUENCE [LARGE SCALE GENOMIC DNA]</scope>
    <source>
        <strain evidence="1">TB6</strain>
    </source>
</reference>
<name>A0ABX5VVY5_9BACT</name>
<accession>A0ABX5VVY5</accession>
<dbReference type="EMBL" id="CP040940">
    <property type="protein sequence ID" value="QDD68205.1"/>
    <property type="molecule type" value="Genomic_DNA"/>
</dbReference>